<dbReference type="PANTHER" id="PTHR21964">
    <property type="entry name" value="BREAST CANCER METASTASIS-SUPPRESSOR 1"/>
    <property type="match status" value="1"/>
</dbReference>
<protein>
    <recommendedName>
        <fullName evidence="9">Transcriptional regulatory protein DEP1</fullName>
    </recommendedName>
</protein>
<evidence type="ECO:0000256" key="6">
    <source>
        <dbReference type="SAM" id="MobiDB-lite"/>
    </source>
</evidence>
<evidence type="ECO:0000256" key="5">
    <source>
        <dbReference type="ARBA" id="ARBA00023242"/>
    </source>
</evidence>
<keyword evidence="4" id="KW-0804">Transcription</keyword>
<dbReference type="InterPro" id="IPR013907">
    <property type="entry name" value="Sds3"/>
</dbReference>
<evidence type="ECO:0000256" key="2">
    <source>
        <dbReference type="ARBA" id="ARBA00022491"/>
    </source>
</evidence>
<keyword evidence="5" id="KW-0539">Nucleus</keyword>
<sequence>MEVAESREATAVGAPTGNDEPALNGDQNLLLQDSLLDDERSSSLSEIDDVLDNMPSDYESPKPEKMAAENDSEAETERIDDSPNNYRARTNIVVSASGYGPSPSKLVHSTTYEDVEEDEDHPVDDSPSKSRSKNGRTIDSVEETQDLEDSTLSDSAGKKRKRPESGDEMLSDLDEDDFPPHKRRGSLKSDLSDPPPDMVLTPEPIEETSKVNEDDTLVDDIPESDLPSAPVKGKRAKKGKRKGRKTRDADDDVDSGTVETGAEVDDTPGDDDAADRPEDADDGEAAAKIEEESAKRTTAIDSLVLLEREFAALRDKIYDERISKLNRELDMLKGPNPTHPELLRQLECVKGYRDAKISYEHTLFQYRLESLLNKSQAERSQAHSTYFQHVRDIREKHSSAISKQFYSIQHDRFKTDDVSPQHYVPFPTRRSQQIAHQTAYNQEVSVLAGVSKYVGFPAAPTLSSARPTELDEDLEKMGISIETRASASQHQPPVSRPPMSSISSNAYHTSAEEAFLEQTPWANPQHPVHQHQHLSHRPQNRVMDNSRAPAFATPAGQMRMVDVSAPNGSASTIAENSSANNTPYGAEQDNAATTAGGAYPEYDADRRSGFRSLSSSPLDVRKPHPATYTPHEHRPSHGSHRNSGYSSPPSRIGLFGPSGPKRDTSPSLPSKPVNPLHQPATILGNTGQNQMAAR</sequence>
<evidence type="ECO:0000256" key="4">
    <source>
        <dbReference type="ARBA" id="ARBA00023163"/>
    </source>
</evidence>
<keyword evidence="2" id="KW-0678">Repressor</keyword>
<dbReference type="GO" id="GO:0005654">
    <property type="term" value="C:nucleoplasm"/>
    <property type="evidence" value="ECO:0007669"/>
    <property type="project" value="UniProtKB-ARBA"/>
</dbReference>
<feature type="region of interest" description="Disordered" evidence="6">
    <location>
        <begin position="567"/>
        <end position="694"/>
    </location>
</feature>
<evidence type="ECO:0000313" key="7">
    <source>
        <dbReference type="EMBL" id="BCS21342.1"/>
    </source>
</evidence>
<dbReference type="Pfam" id="PF08598">
    <property type="entry name" value="Sds3"/>
    <property type="match status" value="1"/>
</dbReference>
<evidence type="ECO:0000256" key="3">
    <source>
        <dbReference type="ARBA" id="ARBA00023015"/>
    </source>
</evidence>
<proteinExistence type="predicted"/>
<feature type="compositionally biased region" description="Acidic residues" evidence="6">
    <location>
        <begin position="113"/>
        <end position="122"/>
    </location>
</feature>
<dbReference type="EMBL" id="AP024444">
    <property type="protein sequence ID" value="BCS21342.1"/>
    <property type="molecule type" value="Genomic_DNA"/>
</dbReference>
<dbReference type="GO" id="GO:0010468">
    <property type="term" value="P:regulation of gene expression"/>
    <property type="evidence" value="ECO:0007669"/>
    <property type="project" value="UniProtKB-ARBA"/>
</dbReference>
<comment type="subcellular location">
    <subcellularLocation>
        <location evidence="1">Nucleus</location>
    </subcellularLocation>
</comment>
<feature type="compositionally biased region" description="Acidic residues" evidence="6">
    <location>
        <begin position="140"/>
        <end position="151"/>
    </location>
</feature>
<feature type="region of interest" description="Disordered" evidence="6">
    <location>
        <begin position="484"/>
        <end position="504"/>
    </location>
</feature>
<feature type="compositionally biased region" description="Acidic residues" evidence="6">
    <location>
        <begin position="262"/>
        <end position="284"/>
    </location>
</feature>
<evidence type="ECO:0008006" key="9">
    <source>
        <dbReference type="Google" id="ProtNLM"/>
    </source>
</evidence>
<name>A0A7R8AK64_9EURO</name>
<keyword evidence="3" id="KW-0805">Transcription regulation</keyword>
<feature type="compositionally biased region" description="Polar residues" evidence="6">
    <location>
        <begin position="683"/>
        <end position="694"/>
    </location>
</feature>
<dbReference type="GeneID" id="64971347"/>
<organism evidence="7 8">
    <name type="scientific">Aspergillus puulaauensis</name>
    <dbReference type="NCBI Taxonomy" id="1220207"/>
    <lineage>
        <taxon>Eukaryota</taxon>
        <taxon>Fungi</taxon>
        <taxon>Dikarya</taxon>
        <taxon>Ascomycota</taxon>
        <taxon>Pezizomycotina</taxon>
        <taxon>Eurotiomycetes</taxon>
        <taxon>Eurotiomycetidae</taxon>
        <taxon>Eurotiales</taxon>
        <taxon>Aspergillaceae</taxon>
        <taxon>Aspergillus</taxon>
    </lineage>
</organism>
<feature type="compositionally biased region" description="Polar residues" evidence="6">
    <location>
        <begin position="567"/>
        <end position="583"/>
    </location>
</feature>
<dbReference type="AlphaFoldDB" id="A0A7R8AK64"/>
<accession>A0A7R8AK64</accession>
<feature type="compositionally biased region" description="Acidic residues" evidence="6">
    <location>
        <begin position="166"/>
        <end position="177"/>
    </location>
</feature>
<dbReference type="OrthoDB" id="20886at2759"/>
<gene>
    <name evidence="7" type="ORF">APUU_21774A</name>
</gene>
<feature type="compositionally biased region" description="Basic and acidic residues" evidence="6">
    <location>
        <begin position="59"/>
        <end position="68"/>
    </location>
</feature>
<feature type="compositionally biased region" description="Basic residues" evidence="6">
    <location>
        <begin position="232"/>
        <end position="245"/>
    </location>
</feature>
<dbReference type="RefSeq" id="XP_041553536.1">
    <property type="nucleotide sequence ID" value="XM_041700564.1"/>
</dbReference>
<feature type="compositionally biased region" description="Polar residues" evidence="6">
    <location>
        <begin position="82"/>
        <end position="94"/>
    </location>
</feature>
<dbReference type="SMART" id="SM01401">
    <property type="entry name" value="Sds3"/>
    <property type="match status" value="1"/>
</dbReference>
<dbReference type="Gene3D" id="1.20.5.1500">
    <property type="match status" value="1"/>
</dbReference>
<dbReference type="Proteomes" id="UP000654913">
    <property type="component" value="Chromosome 2"/>
</dbReference>
<feature type="compositionally biased region" description="Acidic residues" evidence="6">
    <location>
        <begin position="214"/>
        <end position="223"/>
    </location>
</feature>
<reference evidence="7" key="2">
    <citation type="submission" date="2021-02" db="EMBL/GenBank/DDBJ databases">
        <title>Aspergillus puulaauensis MK2 genome sequence.</title>
        <authorList>
            <person name="Futagami T."/>
            <person name="Mori K."/>
            <person name="Kadooka C."/>
            <person name="Tanaka T."/>
        </authorList>
    </citation>
    <scope>NUCLEOTIDE SEQUENCE</scope>
    <source>
        <strain evidence="7">MK2</strain>
    </source>
</reference>
<evidence type="ECO:0000256" key="1">
    <source>
        <dbReference type="ARBA" id="ARBA00004123"/>
    </source>
</evidence>
<feature type="region of interest" description="Disordered" evidence="6">
    <location>
        <begin position="1"/>
        <end position="285"/>
    </location>
</feature>
<keyword evidence="8" id="KW-1185">Reference proteome</keyword>
<dbReference type="KEGG" id="apuu:APUU_21774A"/>
<reference evidence="7" key="1">
    <citation type="submission" date="2021-01" db="EMBL/GenBank/DDBJ databases">
        <authorList>
            <consortium name="Aspergillus puulaauensis MK2 genome sequencing consortium"/>
            <person name="Kazuki M."/>
            <person name="Futagami T."/>
        </authorList>
    </citation>
    <scope>NUCLEOTIDE SEQUENCE</scope>
    <source>
        <strain evidence="7">MK2</strain>
    </source>
</reference>
<evidence type="ECO:0000313" key="8">
    <source>
        <dbReference type="Proteomes" id="UP000654913"/>
    </source>
</evidence>